<reference evidence="3 4" key="1">
    <citation type="submission" date="2016-10" db="EMBL/GenBank/DDBJ databases">
        <authorList>
            <person name="de Groot N.N."/>
        </authorList>
    </citation>
    <scope>NUCLEOTIDE SEQUENCE [LARGE SCALE GENOMIC DNA]</scope>
    <source>
        <strain evidence="3 4">CGMCC 1.5012</strain>
    </source>
</reference>
<evidence type="ECO:0000313" key="3">
    <source>
        <dbReference type="EMBL" id="SDO12104.1"/>
    </source>
</evidence>
<name>A0A1H0GZ95_9FIRM</name>
<evidence type="ECO:0000259" key="2">
    <source>
        <dbReference type="Pfam" id="PF07670"/>
    </source>
</evidence>
<evidence type="ECO:0000313" key="4">
    <source>
        <dbReference type="Proteomes" id="UP000199182"/>
    </source>
</evidence>
<dbReference type="Proteomes" id="UP000199182">
    <property type="component" value="Unassembled WGS sequence"/>
</dbReference>
<dbReference type="EMBL" id="FNID01000058">
    <property type="protein sequence ID" value="SDO12104.1"/>
    <property type="molecule type" value="Genomic_DNA"/>
</dbReference>
<dbReference type="RefSeq" id="WP_242871776.1">
    <property type="nucleotide sequence ID" value="NZ_FNID01000058.1"/>
</dbReference>
<feature type="domain" description="Nucleoside transporter/FeoB GTPase Gate" evidence="2">
    <location>
        <begin position="43"/>
        <end position="152"/>
    </location>
</feature>
<proteinExistence type="predicted"/>
<keyword evidence="1" id="KW-1133">Transmembrane helix</keyword>
<gene>
    <name evidence="3" type="ORF">SAMN05192585_1582</name>
</gene>
<keyword evidence="1" id="KW-0472">Membrane</keyword>
<dbReference type="InterPro" id="IPR011642">
    <property type="entry name" value="Gate_dom"/>
</dbReference>
<feature type="transmembrane region" description="Helical" evidence="1">
    <location>
        <begin position="165"/>
        <end position="191"/>
    </location>
</feature>
<evidence type="ECO:0000256" key="1">
    <source>
        <dbReference type="SAM" id="Phobius"/>
    </source>
</evidence>
<dbReference type="Pfam" id="PF07670">
    <property type="entry name" value="Gate"/>
    <property type="match status" value="1"/>
</dbReference>
<protein>
    <submittedName>
        <fullName evidence="3">Spore maturation protein A</fullName>
    </submittedName>
</protein>
<dbReference type="STRING" id="258515.SAMN05192585_1582"/>
<accession>A0A1H0GZ95</accession>
<sequence length="201" mass="20976">MMTWIISAMIFLAVVFGILNGKMENVSSAAIGSCVDAVHLSLTLLGGMCLWSGVMRVAEKAELTKTLSKILAPLTKLFFKGVNPQGKAAQAITMNMSANLLGLGNAATPLGILAVKELAKELNTGDTAPKQMIMFVVLNTASMTIIPTTVATLRLKYGAAAPMDILPSVWIASITAITCGVLMTFALSAVFDRRAGGRGGG</sequence>
<feature type="transmembrane region" description="Helical" evidence="1">
    <location>
        <begin position="132"/>
        <end position="153"/>
    </location>
</feature>
<keyword evidence="1" id="KW-0812">Transmembrane</keyword>
<dbReference type="AlphaFoldDB" id="A0A1H0GZ95"/>
<keyword evidence="4" id="KW-1185">Reference proteome</keyword>
<organism evidence="3 4">
    <name type="scientific">Acetanaerobacterium elongatum</name>
    <dbReference type="NCBI Taxonomy" id="258515"/>
    <lineage>
        <taxon>Bacteria</taxon>
        <taxon>Bacillati</taxon>
        <taxon>Bacillota</taxon>
        <taxon>Clostridia</taxon>
        <taxon>Eubacteriales</taxon>
        <taxon>Oscillospiraceae</taxon>
        <taxon>Acetanaerobacterium</taxon>
    </lineage>
</organism>